<evidence type="ECO:0000256" key="1">
    <source>
        <dbReference type="SAM" id="Phobius"/>
    </source>
</evidence>
<feature type="non-terminal residue" evidence="2">
    <location>
        <position position="1"/>
    </location>
</feature>
<feature type="transmembrane region" description="Helical" evidence="1">
    <location>
        <begin position="50"/>
        <end position="70"/>
    </location>
</feature>
<proteinExistence type="predicted"/>
<accession>A0AAV5WQW7</accession>
<keyword evidence="1" id="KW-0472">Membrane</keyword>
<name>A0AAV5WQW7_9BILA</name>
<dbReference type="Proteomes" id="UP001432322">
    <property type="component" value="Unassembled WGS sequence"/>
</dbReference>
<keyword evidence="1" id="KW-1133">Transmembrane helix</keyword>
<keyword evidence="1" id="KW-0812">Transmembrane</keyword>
<dbReference type="AlphaFoldDB" id="A0AAV5WQW7"/>
<evidence type="ECO:0000313" key="2">
    <source>
        <dbReference type="EMBL" id="GMT33411.1"/>
    </source>
</evidence>
<sequence>KKIYVIQYGKLTLAACLILLTTVCTFDSLALDGVIPSLQKYYAINDSRTALMKTISASATTFTLLFMWIFGD</sequence>
<gene>
    <name evidence="2" type="ORF">PFISCL1PPCAC_24708</name>
</gene>
<reference evidence="2" key="1">
    <citation type="submission" date="2023-10" db="EMBL/GenBank/DDBJ databases">
        <title>Genome assembly of Pristionchus species.</title>
        <authorList>
            <person name="Yoshida K."/>
            <person name="Sommer R.J."/>
        </authorList>
    </citation>
    <scope>NUCLEOTIDE SEQUENCE</scope>
    <source>
        <strain evidence="2">RS5133</strain>
    </source>
</reference>
<protein>
    <submittedName>
        <fullName evidence="2">Uncharacterized protein</fullName>
    </submittedName>
</protein>
<organism evidence="2 3">
    <name type="scientific">Pristionchus fissidentatus</name>
    <dbReference type="NCBI Taxonomy" id="1538716"/>
    <lineage>
        <taxon>Eukaryota</taxon>
        <taxon>Metazoa</taxon>
        <taxon>Ecdysozoa</taxon>
        <taxon>Nematoda</taxon>
        <taxon>Chromadorea</taxon>
        <taxon>Rhabditida</taxon>
        <taxon>Rhabditina</taxon>
        <taxon>Diplogasteromorpha</taxon>
        <taxon>Diplogasteroidea</taxon>
        <taxon>Neodiplogasteridae</taxon>
        <taxon>Pristionchus</taxon>
    </lineage>
</organism>
<keyword evidence="3" id="KW-1185">Reference proteome</keyword>
<evidence type="ECO:0000313" key="3">
    <source>
        <dbReference type="Proteomes" id="UP001432322"/>
    </source>
</evidence>
<comment type="caution">
    <text evidence="2">The sequence shown here is derived from an EMBL/GenBank/DDBJ whole genome shotgun (WGS) entry which is preliminary data.</text>
</comment>
<dbReference type="EMBL" id="BTSY01000006">
    <property type="protein sequence ID" value="GMT33411.1"/>
    <property type="molecule type" value="Genomic_DNA"/>
</dbReference>